<feature type="signal peptide" evidence="1">
    <location>
        <begin position="1"/>
        <end position="16"/>
    </location>
</feature>
<evidence type="ECO:0000256" key="1">
    <source>
        <dbReference type="SAM" id="SignalP"/>
    </source>
</evidence>
<keyword evidence="1" id="KW-0732">Signal</keyword>
<reference evidence="3" key="2">
    <citation type="submission" date="2020-10" db="UniProtKB">
        <authorList>
            <consortium name="WormBaseParasite"/>
        </authorList>
    </citation>
    <scope>IDENTIFICATION</scope>
</reference>
<dbReference type="WBParaSite" id="Pan_g2039.t1">
    <property type="protein sequence ID" value="Pan_g2039.t1"/>
    <property type="gene ID" value="Pan_g2039"/>
</dbReference>
<evidence type="ECO:0000313" key="3">
    <source>
        <dbReference type="WBParaSite" id="Pan_g2039.t1"/>
    </source>
</evidence>
<organism evidence="2 3">
    <name type="scientific">Panagrellus redivivus</name>
    <name type="common">Microworm</name>
    <dbReference type="NCBI Taxonomy" id="6233"/>
    <lineage>
        <taxon>Eukaryota</taxon>
        <taxon>Metazoa</taxon>
        <taxon>Ecdysozoa</taxon>
        <taxon>Nematoda</taxon>
        <taxon>Chromadorea</taxon>
        <taxon>Rhabditida</taxon>
        <taxon>Tylenchina</taxon>
        <taxon>Panagrolaimomorpha</taxon>
        <taxon>Panagrolaimoidea</taxon>
        <taxon>Panagrolaimidae</taxon>
        <taxon>Panagrellus</taxon>
    </lineage>
</organism>
<name>A0A7E4VF94_PANRE</name>
<accession>A0A7E4VF94</accession>
<proteinExistence type="predicted"/>
<reference evidence="2" key="1">
    <citation type="journal article" date="2013" name="Genetics">
        <title>The draft genome and transcriptome of Panagrellus redivivus are shaped by the harsh demands of a free-living lifestyle.</title>
        <authorList>
            <person name="Srinivasan J."/>
            <person name="Dillman A.R."/>
            <person name="Macchietto M.G."/>
            <person name="Heikkinen L."/>
            <person name="Lakso M."/>
            <person name="Fracchia K.M."/>
            <person name="Antoshechkin I."/>
            <person name="Mortazavi A."/>
            <person name="Wong G."/>
            <person name="Sternberg P.W."/>
        </authorList>
    </citation>
    <scope>NUCLEOTIDE SEQUENCE [LARGE SCALE GENOMIC DNA]</scope>
    <source>
        <strain evidence="2">MT8872</strain>
    </source>
</reference>
<evidence type="ECO:0000313" key="2">
    <source>
        <dbReference type="Proteomes" id="UP000492821"/>
    </source>
</evidence>
<keyword evidence="2" id="KW-1185">Reference proteome</keyword>
<sequence>MRLLPLLVLIPAIAVSSKYYSMKARVYCGNIPYTGDAKMWVLRGIDQDGFIEGTPLYHEEPLVLKTLPIIDSYLNATVTDDLFDSIKSYYLTIDAHGPKCCPNSVAHYKSLPYMAETFNYHDEKELAQLHPYDLEGIELIKYCPGAQYESIPQK</sequence>
<dbReference type="Proteomes" id="UP000492821">
    <property type="component" value="Unassembled WGS sequence"/>
</dbReference>
<dbReference type="AlphaFoldDB" id="A0A7E4VF94"/>
<feature type="chain" id="PRO_5028943143" evidence="1">
    <location>
        <begin position="17"/>
        <end position="154"/>
    </location>
</feature>
<protein>
    <submittedName>
        <fullName evidence="3">Uncharacterized protein</fullName>
    </submittedName>
</protein>